<evidence type="ECO:0000256" key="1">
    <source>
        <dbReference type="SAM" id="MobiDB-lite"/>
    </source>
</evidence>
<name>A0A418Q3G6_9SPHN</name>
<evidence type="ECO:0000256" key="2">
    <source>
        <dbReference type="SAM" id="SignalP"/>
    </source>
</evidence>
<gene>
    <name evidence="3" type="ORF">D3M59_05815</name>
</gene>
<dbReference type="EMBL" id="QXTF01000001">
    <property type="protein sequence ID" value="RIX32453.1"/>
    <property type="molecule type" value="Genomic_DNA"/>
</dbReference>
<dbReference type="RefSeq" id="WP_119532407.1">
    <property type="nucleotide sequence ID" value="NZ_QXTF01000001.1"/>
</dbReference>
<proteinExistence type="predicted"/>
<organism evidence="3 4">
    <name type="scientific">Sphingomonas edaphi</name>
    <dbReference type="NCBI Taxonomy" id="2315689"/>
    <lineage>
        <taxon>Bacteria</taxon>
        <taxon>Pseudomonadati</taxon>
        <taxon>Pseudomonadota</taxon>
        <taxon>Alphaproteobacteria</taxon>
        <taxon>Sphingomonadales</taxon>
        <taxon>Sphingomonadaceae</taxon>
        <taxon>Sphingomonas</taxon>
    </lineage>
</organism>
<evidence type="ECO:0000313" key="3">
    <source>
        <dbReference type="EMBL" id="RIX32453.1"/>
    </source>
</evidence>
<dbReference type="Proteomes" id="UP000285023">
    <property type="component" value="Unassembled WGS sequence"/>
</dbReference>
<comment type="caution">
    <text evidence="3">The sequence shown here is derived from an EMBL/GenBank/DDBJ whole genome shotgun (WGS) entry which is preliminary data.</text>
</comment>
<feature type="chain" id="PRO_5019126195" evidence="2">
    <location>
        <begin position="20"/>
        <end position="104"/>
    </location>
</feature>
<dbReference type="AlphaFoldDB" id="A0A418Q3G6"/>
<protein>
    <submittedName>
        <fullName evidence="3">Uncharacterized protein</fullName>
    </submittedName>
</protein>
<reference evidence="3 4" key="1">
    <citation type="submission" date="2018-09" db="EMBL/GenBank/DDBJ databases">
        <title>Sphingomonas sp. DAC4.</title>
        <authorList>
            <person name="Seo T."/>
        </authorList>
    </citation>
    <scope>NUCLEOTIDE SEQUENCE [LARGE SCALE GENOMIC DNA]</scope>
    <source>
        <strain evidence="3 4">DAC4</strain>
    </source>
</reference>
<sequence>MRVFIGCLLAATLAFPAPAGEITGNCREVNNRGQSECSFSGYNDTPDGFWIEVAPDVFVQIDPGGRTQSYRSFFAQYDWFDSPSNPDARQGPFPGNLCNPTHSE</sequence>
<feature type="signal peptide" evidence="2">
    <location>
        <begin position="1"/>
        <end position="19"/>
    </location>
</feature>
<keyword evidence="4" id="KW-1185">Reference proteome</keyword>
<evidence type="ECO:0000313" key="4">
    <source>
        <dbReference type="Proteomes" id="UP000285023"/>
    </source>
</evidence>
<keyword evidence="2" id="KW-0732">Signal</keyword>
<accession>A0A418Q3G6</accession>
<feature type="region of interest" description="Disordered" evidence="1">
    <location>
        <begin position="81"/>
        <end position="104"/>
    </location>
</feature>